<evidence type="ECO:0000313" key="3">
    <source>
        <dbReference type="Proteomes" id="UP000005038"/>
    </source>
</evidence>
<proteinExistence type="predicted"/>
<accession>H5TT44</accession>
<dbReference type="EMBL" id="BAFB01000232">
    <property type="protein sequence ID" value="GAB36652.1"/>
    <property type="molecule type" value="Genomic_DNA"/>
</dbReference>
<reference evidence="2" key="1">
    <citation type="submission" date="2012-02" db="EMBL/GenBank/DDBJ databases">
        <title>Whole genome shotgun sequence of Gordonia otitidis NBRC 100426.</title>
        <authorList>
            <person name="Yoshida I."/>
            <person name="Hosoyama A."/>
            <person name="Tsuchikane K."/>
            <person name="Katsumata H."/>
            <person name="Yamazaki S."/>
            <person name="Fujita N."/>
        </authorList>
    </citation>
    <scope>NUCLEOTIDE SEQUENCE [LARGE SCALE GENOMIC DNA]</scope>
    <source>
        <strain evidence="2">NBRC 100426</strain>
    </source>
</reference>
<dbReference type="Proteomes" id="UP000005038">
    <property type="component" value="Unassembled WGS sequence"/>
</dbReference>
<evidence type="ECO:0008006" key="4">
    <source>
        <dbReference type="Google" id="ProtNLM"/>
    </source>
</evidence>
<keyword evidence="3" id="KW-1185">Reference proteome</keyword>
<protein>
    <recommendedName>
        <fullName evidence="4">Bacteriocin biosynthesis cyclodehydratase domain-containing protein</fullName>
    </recommendedName>
</protein>
<comment type="caution">
    <text evidence="2">The sequence shown here is derived from an EMBL/GenBank/DDBJ whole genome shotgun (WGS) entry which is preliminary data.</text>
</comment>
<organism evidence="2 3">
    <name type="scientific">Gordonia otitidis (strain DSM 44809 / CCUG 52243 / JCM 12355 / NBRC 100426 / IFM 10032)</name>
    <dbReference type="NCBI Taxonomy" id="1108044"/>
    <lineage>
        <taxon>Bacteria</taxon>
        <taxon>Bacillati</taxon>
        <taxon>Actinomycetota</taxon>
        <taxon>Actinomycetes</taxon>
        <taxon>Mycobacteriales</taxon>
        <taxon>Gordoniaceae</taxon>
        <taxon>Gordonia</taxon>
    </lineage>
</organism>
<dbReference type="OrthoDB" id="4426339at2"/>
<name>H5TT44_GORO1</name>
<dbReference type="Gene3D" id="3.40.50.720">
    <property type="entry name" value="NAD(P)-binding Rossmann-like Domain"/>
    <property type="match status" value="1"/>
</dbReference>
<evidence type="ECO:0000313" key="2">
    <source>
        <dbReference type="EMBL" id="GAB36652.1"/>
    </source>
</evidence>
<dbReference type="STRING" id="1108044.GOOTI_232_00090"/>
<sequence length="320" mass="34042">MTRRAHDLRTSTVDAPGPDVPTPDSPGPDDHLPVLMPGTAVLVRPGNRVQIGSGPDRGVVVELDESGSARALADLLATLARPRRMSELAPELAITGVDSADLIRVLEHLLATGLALRGRRVPFRPIEGRLRRIRVHGTGPLGGHLATSLADAGFSVTRSSGRPSLDHPVSGWATDLVVLTDYLVHDTMLIAGLMDAGTPHLQVRMRDGVGIVGPLVLPGLTSCLICIDLHRADRDPEWPIVSAQLVRVAGHGRPAATRATAALAHEHVDQLAEAIRSPDRAGLPELFGRTVELHSEPTRIVTKTWAPHPLCRCRPAAAVG</sequence>
<gene>
    <name evidence="2" type="ORF">GOOTI_232_00090</name>
</gene>
<dbReference type="AlphaFoldDB" id="H5TT44"/>
<feature type="region of interest" description="Disordered" evidence="1">
    <location>
        <begin position="1"/>
        <end position="32"/>
    </location>
</feature>
<evidence type="ECO:0000256" key="1">
    <source>
        <dbReference type="SAM" id="MobiDB-lite"/>
    </source>
</evidence>
<dbReference type="RefSeq" id="WP_007240815.1">
    <property type="nucleotide sequence ID" value="NZ_BAFB01000232.1"/>
</dbReference>